<dbReference type="SUPFAM" id="SSF90002">
    <property type="entry name" value="Hypothetical protein YjiA, C-terminal domain"/>
    <property type="match status" value="1"/>
</dbReference>
<dbReference type="Pfam" id="PF02492">
    <property type="entry name" value="cobW"/>
    <property type="match status" value="1"/>
</dbReference>
<evidence type="ECO:0000313" key="10">
    <source>
        <dbReference type="Proteomes" id="UP000030635"/>
    </source>
</evidence>
<dbReference type="InterPro" id="IPR036627">
    <property type="entry name" value="CobW-likC_sf"/>
</dbReference>
<dbReference type="SUPFAM" id="SSF52540">
    <property type="entry name" value="P-loop containing nucleoside triphosphate hydrolases"/>
    <property type="match status" value="1"/>
</dbReference>
<accession>A0A0A7FTW3</accession>
<dbReference type="InterPro" id="IPR011629">
    <property type="entry name" value="CobW-like_C"/>
</dbReference>
<dbReference type="OrthoDB" id="9808822at2"/>
<evidence type="ECO:0000313" key="9">
    <source>
        <dbReference type="EMBL" id="AIY82276.1"/>
    </source>
</evidence>
<evidence type="ECO:0000256" key="3">
    <source>
        <dbReference type="ARBA" id="ARBA00023186"/>
    </source>
</evidence>
<keyword evidence="6" id="KW-0175">Coiled coil</keyword>
<dbReference type="eggNOG" id="COG0523">
    <property type="taxonomic scope" value="Bacteria"/>
</dbReference>
<gene>
    <name evidence="9" type="ORF">U729_2429</name>
</gene>
<feature type="domain" description="CobW/HypB/UreG nucleotide-binding" evidence="7">
    <location>
        <begin position="7"/>
        <end position="179"/>
    </location>
</feature>
<dbReference type="EMBL" id="CP006905">
    <property type="protein sequence ID" value="AIY82276.1"/>
    <property type="molecule type" value="Genomic_DNA"/>
</dbReference>
<dbReference type="Gene3D" id="3.30.1220.10">
    <property type="entry name" value="CobW-like, C-terminal domain"/>
    <property type="match status" value="1"/>
</dbReference>
<dbReference type="PANTHER" id="PTHR13748">
    <property type="entry name" value="COBW-RELATED"/>
    <property type="match status" value="1"/>
</dbReference>
<evidence type="ECO:0000259" key="7">
    <source>
        <dbReference type="Pfam" id="PF02492"/>
    </source>
</evidence>
<sequence length="323" mass="36531">MKTKIDIISGFLGAGKTTLINNLLKCEEYKKDIALIENEFGDIGIDGELISSTDINIKEINSGCICCSVANDFYNGIIAIVEKYKPRRIIIEPSGVSKLSEIISICNKEELKDLLEIDSIITVVDGTKFNLYLTNFSEFYIDQIKNANSIFVSRKDILGDNLEKIINQIRSLNNKAKIISELEEINLKDKKYSDKESLDNNIQSNKIKHIKLNNKNKIISPRGNLKIANKGTINKTKATFQSIGINTERIFSEDELKYIIDKSKYFGEILRIKGFVNLSENKSIQFNFVPNELEVKVIDYKGKGKISIIGQDLNKKGLEKLFS</sequence>
<feature type="domain" description="CobW C-terminal" evidence="8">
    <location>
        <begin position="240"/>
        <end position="322"/>
    </location>
</feature>
<evidence type="ECO:0000256" key="4">
    <source>
        <dbReference type="ARBA" id="ARBA00034320"/>
    </source>
</evidence>
<dbReference type="GO" id="GO:0005737">
    <property type="term" value="C:cytoplasm"/>
    <property type="evidence" value="ECO:0007669"/>
    <property type="project" value="TreeGrafter"/>
</dbReference>
<dbReference type="Pfam" id="PF07683">
    <property type="entry name" value="CobW_C"/>
    <property type="match status" value="1"/>
</dbReference>
<organism evidence="9 10">
    <name type="scientific">Clostridium baratii str. Sullivan</name>
    <dbReference type="NCBI Taxonomy" id="1415775"/>
    <lineage>
        <taxon>Bacteria</taxon>
        <taxon>Bacillati</taxon>
        <taxon>Bacillota</taxon>
        <taxon>Clostridia</taxon>
        <taxon>Eubacteriales</taxon>
        <taxon>Clostridiaceae</taxon>
        <taxon>Clostridium</taxon>
    </lineage>
</organism>
<evidence type="ECO:0000256" key="2">
    <source>
        <dbReference type="ARBA" id="ARBA00022801"/>
    </source>
</evidence>
<keyword evidence="3" id="KW-0143">Chaperone</keyword>
<reference evidence="9 10" key="1">
    <citation type="journal article" date="2015" name="Infect. Genet. Evol.">
        <title>Genomic sequences of six botulinum neurotoxin-producing strains representing three clostridial species illustrate the mobility and diversity of botulinum neurotoxin genes.</title>
        <authorList>
            <person name="Smith T.J."/>
            <person name="Hill K.K."/>
            <person name="Xie G."/>
            <person name="Foley B.T."/>
            <person name="Williamson C.H."/>
            <person name="Foster J.T."/>
            <person name="Johnson S.L."/>
            <person name="Chertkov O."/>
            <person name="Teshima H."/>
            <person name="Gibbons H.S."/>
            <person name="Johnsky L.A."/>
            <person name="Karavis M.A."/>
            <person name="Smith L.A."/>
        </authorList>
    </citation>
    <scope>NUCLEOTIDE SEQUENCE [LARGE SCALE GENOMIC DNA]</scope>
    <source>
        <strain evidence="9">Sullivan</strain>
    </source>
</reference>
<dbReference type="KEGG" id="cbv:U729_2429"/>
<dbReference type="HOGENOM" id="CLU_017452_1_3_9"/>
<evidence type="ECO:0000256" key="1">
    <source>
        <dbReference type="ARBA" id="ARBA00022741"/>
    </source>
</evidence>
<dbReference type="PANTHER" id="PTHR13748:SF62">
    <property type="entry name" value="COBW DOMAIN-CONTAINING PROTEIN"/>
    <property type="match status" value="1"/>
</dbReference>
<evidence type="ECO:0000259" key="8">
    <source>
        <dbReference type="Pfam" id="PF07683"/>
    </source>
</evidence>
<keyword evidence="2" id="KW-0378">Hydrolase</keyword>
<dbReference type="InterPro" id="IPR051316">
    <property type="entry name" value="Zinc-reg_GTPase_activator"/>
</dbReference>
<comment type="catalytic activity">
    <reaction evidence="5">
        <text>GTP + H2O = GDP + phosphate + H(+)</text>
        <dbReference type="Rhea" id="RHEA:19669"/>
        <dbReference type="ChEBI" id="CHEBI:15377"/>
        <dbReference type="ChEBI" id="CHEBI:15378"/>
        <dbReference type="ChEBI" id="CHEBI:37565"/>
        <dbReference type="ChEBI" id="CHEBI:43474"/>
        <dbReference type="ChEBI" id="CHEBI:58189"/>
    </reaction>
    <physiologicalReaction direction="left-to-right" evidence="5">
        <dbReference type="Rhea" id="RHEA:19670"/>
    </physiologicalReaction>
</comment>
<dbReference type="AlphaFoldDB" id="A0A0A7FTW3"/>
<name>A0A0A7FTW3_9CLOT</name>
<feature type="coiled-coil region" evidence="6">
    <location>
        <begin position="155"/>
        <end position="182"/>
    </location>
</feature>
<comment type="similarity">
    <text evidence="4">Belongs to the SIMIBI class G3E GTPase family. ZNG1 subfamily.</text>
</comment>
<evidence type="ECO:0000256" key="5">
    <source>
        <dbReference type="ARBA" id="ARBA00049117"/>
    </source>
</evidence>
<dbReference type="GO" id="GO:0016787">
    <property type="term" value="F:hydrolase activity"/>
    <property type="evidence" value="ECO:0007669"/>
    <property type="project" value="UniProtKB-KW"/>
</dbReference>
<dbReference type="CDD" id="cd03112">
    <property type="entry name" value="CobW-like"/>
    <property type="match status" value="1"/>
</dbReference>
<protein>
    <submittedName>
        <fullName evidence="9">Uncharacterized protein</fullName>
    </submittedName>
</protein>
<proteinExistence type="inferred from homology"/>
<keyword evidence="10" id="KW-1185">Reference proteome</keyword>
<evidence type="ECO:0000256" key="6">
    <source>
        <dbReference type="SAM" id="Coils"/>
    </source>
</evidence>
<dbReference type="STRING" id="1561.NPD11_608"/>
<dbReference type="RefSeq" id="WP_039315376.1">
    <property type="nucleotide sequence ID" value="NZ_CP006905.1"/>
</dbReference>
<keyword evidence="1" id="KW-0547">Nucleotide-binding</keyword>
<dbReference type="Proteomes" id="UP000030635">
    <property type="component" value="Chromosome"/>
</dbReference>
<dbReference type="InterPro" id="IPR003495">
    <property type="entry name" value="CobW/HypB/UreG_nucleotide-bd"/>
</dbReference>
<dbReference type="GO" id="GO:0000166">
    <property type="term" value="F:nucleotide binding"/>
    <property type="evidence" value="ECO:0007669"/>
    <property type="project" value="UniProtKB-KW"/>
</dbReference>
<dbReference type="InterPro" id="IPR027417">
    <property type="entry name" value="P-loop_NTPase"/>
</dbReference>
<dbReference type="Gene3D" id="3.40.50.300">
    <property type="entry name" value="P-loop containing nucleotide triphosphate hydrolases"/>
    <property type="match status" value="1"/>
</dbReference>